<proteinExistence type="predicted"/>
<dbReference type="Gene3D" id="1.10.260.40">
    <property type="entry name" value="lambda repressor-like DNA-binding domains"/>
    <property type="match status" value="1"/>
</dbReference>
<keyword evidence="1" id="KW-0238">DNA-binding</keyword>
<dbReference type="PANTHER" id="PTHR36924">
    <property type="entry name" value="ANTITOXIN HIGA-1"/>
    <property type="match status" value="1"/>
</dbReference>
<gene>
    <name evidence="3" type="ORF">A3F84_03745</name>
</gene>
<evidence type="ECO:0000259" key="2">
    <source>
        <dbReference type="PROSITE" id="PS50943"/>
    </source>
</evidence>
<dbReference type="InterPro" id="IPR001387">
    <property type="entry name" value="Cro/C1-type_HTH"/>
</dbReference>
<evidence type="ECO:0000313" key="4">
    <source>
        <dbReference type="Proteomes" id="UP000178606"/>
    </source>
</evidence>
<sequence length="106" mass="12011">MKGKKLAPVHPGEVLQEEFLKPMGLNQNRLALQIGVPSRRINEIVLGKRGITADTALRLARYFGTSPQFWLGLQMDYDLDVATDALTERLDREVRTHSEPVVTVRR</sequence>
<dbReference type="NCBIfam" id="TIGR02607">
    <property type="entry name" value="antidote_HigA"/>
    <property type="match status" value="1"/>
</dbReference>
<evidence type="ECO:0000313" key="3">
    <source>
        <dbReference type="EMBL" id="OGG53881.1"/>
    </source>
</evidence>
<dbReference type="PROSITE" id="PS50943">
    <property type="entry name" value="HTH_CROC1"/>
    <property type="match status" value="1"/>
</dbReference>
<dbReference type="InterPro" id="IPR013430">
    <property type="entry name" value="Toxin_antidote_HigA"/>
</dbReference>
<dbReference type="Pfam" id="PF01381">
    <property type="entry name" value="HTH_3"/>
    <property type="match status" value="1"/>
</dbReference>
<accession>A0A1F6CXW1</accession>
<reference evidence="3 4" key="1">
    <citation type="journal article" date="2016" name="Nat. Commun.">
        <title>Thousands of microbial genomes shed light on interconnected biogeochemical processes in an aquifer system.</title>
        <authorList>
            <person name="Anantharaman K."/>
            <person name="Brown C.T."/>
            <person name="Hug L.A."/>
            <person name="Sharon I."/>
            <person name="Castelle C.J."/>
            <person name="Probst A.J."/>
            <person name="Thomas B.C."/>
            <person name="Singh A."/>
            <person name="Wilkins M.J."/>
            <person name="Karaoz U."/>
            <person name="Brodie E.L."/>
            <person name="Williams K.H."/>
            <person name="Hubbard S.S."/>
            <person name="Banfield J.F."/>
        </authorList>
    </citation>
    <scope>NUCLEOTIDE SEQUENCE [LARGE SCALE GENOMIC DNA]</scope>
    <source>
        <strain evidence="4">RIFCSPLOWO2_12_FULL_64_10</strain>
    </source>
</reference>
<name>A0A1F6CXW1_HANXR</name>
<dbReference type="InterPro" id="IPR010982">
    <property type="entry name" value="Lambda_DNA-bd_dom_sf"/>
</dbReference>
<dbReference type="SMART" id="SM00530">
    <property type="entry name" value="HTH_XRE"/>
    <property type="match status" value="1"/>
</dbReference>
<dbReference type="SUPFAM" id="SSF47413">
    <property type="entry name" value="lambda repressor-like DNA-binding domains"/>
    <property type="match status" value="1"/>
</dbReference>
<comment type="caution">
    <text evidence="3">The sequence shown here is derived from an EMBL/GenBank/DDBJ whole genome shotgun (WGS) entry which is preliminary data.</text>
</comment>
<feature type="domain" description="HTH cro/C1-type" evidence="2">
    <location>
        <begin position="24"/>
        <end position="70"/>
    </location>
</feature>
<dbReference type="CDD" id="cd00093">
    <property type="entry name" value="HTH_XRE"/>
    <property type="match status" value="1"/>
</dbReference>
<dbReference type="GO" id="GO:0003677">
    <property type="term" value="F:DNA binding"/>
    <property type="evidence" value="ECO:0007669"/>
    <property type="project" value="UniProtKB-KW"/>
</dbReference>
<dbReference type="EMBL" id="MFKF01000116">
    <property type="protein sequence ID" value="OGG53881.1"/>
    <property type="molecule type" value="Genomic_DNA"/>
</dbReference>
<protein>
    <submittedName>
        <fullName evidence="3">Addiction module antidote protein, HigA family</fullName>
    </submittedName>
</protein>
<organism evidence="3 4">
    <name type="scientific">Handelsmanbacteria sp. (strain RIFCSPLOWO2_12_FULL_64_10)</name>
    <dbReference type="NCBI Taxonomy" id="1817868"/>
    <lineage>
        <taxon>Bacteria</taxon>
        <taxon>Candidatus Handelsmaniibacteriota</taxon>
    </lineage>
</organism>
<dbReference type="PANTHER" id="PTHR36924:SF1">
    <property type="entry name" value="ANTITOXIN HIGA-1"/>
    <property type="match status" value="1"/>
</dbReference>
<dbReference type="AlphaFoldDB" id="A0A1F6CXW1"/>
<evidence type="ECO:0000256" key="1">
    <source>
        <dbReference type="ARBA" id="ARBA00023125"/>
    </source>
</evidence>
<dbReference type="Proteomes" id="UP000178606">
    <property type="component" value="Unassembled WGS sequence"/>
</dbReference>